<feature type="transmembrane region" description="Helical" evidence="1">
    <location>
        <begin position="88"/>
        <end position="111"/>
    </location>
</feature>
<reference evidence="3" key="1">
    <citation type="submission" date="2023-06" db="EMBL/GenBank/DDBJ databases">
        <title>Genomic analysis of the entomopathogenic nematode Steinernema hermaphroditum.</title>
        <authorList>
            <person name="Schwarz E.M."/>
            <person name="Heppert J.K."/>
            <person name="Baniya A."/>
            <person name="Schwartz H.T."/>
            <person name="Tan C.-H."/>
            <person name="Antoshechkin I."/>
            <person name="Sternberg P.W."/>
            <person name="Goodrich-Blair H."/>
            <person name="Dillman A.R."/>
        </authorList>
    </citation>
    <scope>NUCLEOTIDE SEQUENCE</scope>
    <source>
        <strain evidence="3">PS9179</strain>
        <tissue evidence="3">Whole animal</tissue>
    </source>
</reference>
<feature type="chain" id="PRO_5041289853" description="FZ domain-containing protein" evidence="2">
    <location>
        <begin position="22"/>
        <end position="140"/>
    </location>
</feature>
<keyword evidence="1" id="KW-0472">Membrane</keyword>
<comment type="caution">
    <text evidence="3">The sequence shown here is derived from an EMBL/GenBank/DDBJ whole genome shotgun (WGS) entry which is preliminary data.</text>
</comment>
<keyword evidence="4" id="KW-1185">Reference proteome</keyword>
<sequence length="140" mass="15897">MSVRAAIGCFLLLSVFSLNYANKKSETDCWTAWSPCTVSCINQTGPRFDQQWRINQCDNETRPEIRPCEDKVPQCLHSMTDYVTQVRASVYFAVILVCASTIVVPSAAIWVRYTKDYFFRCRGGLNSVSPSLGTEYFLNQ</sequence>
<evidence type="ECO:0000313" key="4">
    <source>
        <dbReference type="Proteomes" id="UP001175271"/>
    </source>
</evidence>
<dbReference type="Proteomes" id="UP001175271">
    <property type="component" value="Unassembled WGS sequence"/>
</dbReference>
<dbReference type="EMBL" id="JAUCMV010000003">
    <property type="protein sequence ID" value="KAK0409463.1"/>
    <property type="molecule type" value="Genomic_DNA"/>
</dbReference>
<evidence type="ECO:0008006" key="5">
    <source>
        <dbReference type="Google" id="ProtNLM"/>
    </source>
</evidence>
<gene>
    <name evidence="3" type="ORF">QR680_004552</name>
</gene>
<organism evidence="3 4">
    <name type="scientific">Steinernema hermaphroditum</name>
    <dbReference type="NCBI Taxonomy" id="289476"/>
    <lineage>
        <taxon>Eukaryota</taxon>
        <taxon>Metazoa</taxon>
        <taxon>Ecdysozoa</taxon>
        <taxon>Nematoda</taxon>
        <taxon>Chromadorea</taxon>
        <taxon>Rhabditida</taxon>
        <taxon>Tylenchina</taxon>
        <taxon>Panagrolaimomorpha</taxon>
        <taxon>Strongyloidoidea</taxon>
        <taxon>Steinernematidae</taxon>
        <taxon>Steinernema</taxon>
    </lineage>
</organism>
<accession>A0AA39HP43</accession>
<keyword evidence="1" id="KW-1133">Transmembrane helix</keyword>
<evidence type="ECO:0000256" key="1">
    <source>
        <dbReference type="SAM" id="Phobius"/>
    </source>
</evidence>
<keyword evidence="1" id="KW-0812">Transmembrane</keyword>
<name>A0AA39HP43_9BILA</name>
<evidence type="ECO:0000313" key="3">
    <source>
        <dbReference type="EMBL" id="KAK0409463.1"/>
    </source>
</evidence>
<feature type="signal peptide" evidence="2">
    <location>
        <begin position="1"/>
        <end position="21"/>
    </location>
</feature>
<proteinExistence type="predicted"/>
<dbReference type="AlphaFoldDB" id="A0AA39HP43"/>
<keyword evidence="2" id="KW-0732">Signal</keyword>
<protein>
    <recommendedName>
        <fullName evidence="5">FZ domain-containing protein</fullName>
    </recommendedName>
</protein>
<evidence type="ECO:0000256" key="2">
    <source>
        <dbReference type="SAM" id="SignalP"/>
    </source>
</evidence>